<comment type="subcellular location">
    <subcellularLocation>
        <location evidence="1 3">Cytoplasm</location>
    </subcellularLocation>
</comment>
<dbReference type="Pfam" id="PF17832">
    <property type="entry name" value="Pre-PUA"/>
    <property type="match status" value="1"/>
</dbReference>
<dbReference type="GO" id="GO:0001731">
    <property type="term" value="P:formation of translation preinitiation complex"/>
    <property type="evidence" value="ECO:0007669"/>
    <property type="project" value="TreeGrafter"/>
</dbReference>
<dbReference type="SUPFAM" id="SSF88697">
    <property type="entry name" value="PUA domain-like"/>
    <property type="match status" value="1"/>
</dbReference>
<dbReference type="GO" id="GO:0005737">
    <property type="term" value="C:cytoplasm"/>
    <property type="evidence" value="ECO:0007669"/>
    <property type="project" value="UniProtKB-SubCell"/>
</dbReference>
<dbReference type="InterPro" id="IPR004521">
    <property type="entry name" value="Uncharacterised_CHP00451"/>
</dbReference>
<organism evidence="5 6">
    <name type="scientific">Stylonychia lemnae</name>
    <name type="common">Ciliate</name>
    <dbReference type="NCBI Taxonomy" id="5949"/>
    <lineage>
        <taxon>Eukaryota</taxon>
        <taxon>Sar</taxon>
        <taxon>Alveolata</taxon>
        <taxon>Ciliophora</taxon>
        <taxon>Intramacronucleata</taxon>
        <taxon>Spirotrichea</taxon>
        <taxon>Stichotrichia</taxon>
        <taxon>Sporadotrichida</taxon>
        <taxon>Oxytrichidae</taxon>
        <taxon>Stylonychinae</taxon>
        <taxon>Stylonychia</taxon>
    </lineage>
</organism>
<keyword evidence="6" id="KW-1185">Reference proteome</keyword>
<accession>A0A078B231</accession>
<dbReference type="SMART" id="SM00359">
    <property type="entry name" value="PUA"/>
    <property type="match status" value="1"/>
</dbReference>
<dbReference type="PANTHER" id="PTHR22798">
    <property type="entry name" value="MCT-1 PROTEIN"/>
    <property type="match status" value="1"/>
</dbReference>
<dbReference type="CDD" id="cd21155">
    <property type="entry name" value="PUA_MCTS-1-like"/>
    <property type="match status" value="1"/>
</dbReference>
<dbReference type="InParanoid" id="A0A078B231"/>
<name>A0A078B231_STYLE</name>
<gene>
    <name evidence="5" type="primary">Contig5231.g5610</name>
    <name evidence="5" type="ORF">STYLEM_16435</name>
</gene>
<evidence type="ECO:0000256" key="3">
    <source>
        <dbReference type="PIRNR" id="PIRNR005067"/>
    </source>
</evidence>
<dbReference type="PIRSF" id="PIRSF005067">
    <property type="entry name" value="Tma_RNA-bind_prd"/>
    <property type="match status" value="1"/>
</dbReference>
<feature type="domain" description="PUA" evidence="4">
    <location>
        <begin position="100"/>
        <end position="178"/>
    </location>
</feature>
<proteinExistence type="predicted"/>
<keyword evidence="2 3" id="KW-0963">Cytoplasm</keyword>
<dbReference type="OrthoDB" id="10249667at2759"/>
<evidence type="ECO:0000256" key="2">
    <source>
        <dbReference type="ARBA" id="ARBA00022490"/>
    </source>
</evidence>
<reference evidence="5 6" key="1">
    <citation type="submission" date="2014-06" db="EMBL/GenBank/DDBJ databases">
        <authorList>
            <person name="Swart Estienne"/>
        </authorList>
    </citation>
    <scope>NUCLEOTIDE SEQUENCE [LARGE SCALE GENOMIC DNA]</scope>
    <source>
        <strain evidence="5 6">130c</strain>
    </source>
</reference>
<dbReference type="Proteomes" id="UP000039865">
    <property type="component" value="Unassembled WGS sequence"/>
</dbReference>
<dbReference type="Pfam" id="PF01472">
    <property type="entry name" value="PUA"/>
    <property type="match status" value="1"/>
</dbReference>
<dbReference type="PANTHER" id="PTHR22798:SF0">
    <property type="entry name" value="MALIGNANT T-CELL-AMPLIFIED SEQUENCE 1"/>
    <property type="match status" value="1"/>
</dbReference>
<dbReference type="AlphaFoldDB" id="A0A078B231"/>
<dbReference type="InterPro" id="IPR016437">
    <property type="entry name" value="MCT-1/Tma20"/>
</dbReference>
<dbReference type="FunCoup" id="A0A078B231">
    <property type="interactions" value="251"/>
</dbReference>
<dbReference type="EMBL" id="CCKQ01015519">
    <property type="protein sequence ID" value="CDW87332.1"/>
    <property type="molecule type" value="Genomic_DNA"/>
</dbReference>
<dbReference type="OMA" id="GVENIHY"/>
<dbReference type="InterPro" id="IPR041366">
    <property type="entry name" value="Pre-PUA"/>
</dbReference>
<evidence type="ECO:0000256" key="1">
    <source>
        <dbReference type="ARBA" id="ARBA00004496"/>
    </source>
</evidence>
<dbReference type="InterPro" id="IPR015947">
    <property type="entry name" value="PUA-like_sf"/>
</dbReference>
<dbReference type="InterPro" id="IPR002478">
    <property type="entry name" value="PUA"/>
</dbReference>
<dbReference type="GO" id="GO:0003723">
    <property type="term" value="F:RNA binding"/>
    <property type="evidence" value="ECO:0007669"/>
    <property type="project" value="InterPro"/>
</dbReference>
<protein>
    <submittedName>
        <fullName evidence="5">Cell cycle regulator protein</fullName>
    </submittedName>
</protein>
<evidence type="ECO:0000259" key="4">
    <source>
        <dbReference type="SMART" id="SM00359"/>
    </source>
</evidence>
<evidence type="ECO:0000313" key="6">
    <source>
        <dbReference type="Proteomes" id="UP000039865"/>
    </source>
</evidence>
<dbReference type="Gene3D" id="3.10.400.20">
    <property type="match status" value="1"/>
</dbReference>
<dbReference type="PROSITE" id="PS50890">
    <property type="entry name" value="PUA"/>
    <property type="match status" value="1"/>
</dbReference>
<evidence type="ECO:0000313" key="5">
    <source>
        <dbReference type="EMBL" id="CDW87332.1"/>
    </source>
</evidence>
<dbReference type="NCBIfam" id="TIGR00451">
    <property type="entry name" value="unchar_dom_2"/>
    <property type="match status" value="1"/>
</dbReference>
<sequence>MAQIFAAYLFSNIEESLNQHPLKTTVAKTVRTKIIETYPQIEEYMEQIWSKKAKVFQSKIKGESHVTLYLIDDKICFIELRDQPIMPTLRILHQYPFMMPHMQCDKGAIKHIFSGSNVMAPGLTSPGGRMDDVEVGEVVAIMAEDKEHAMGVGITCMSTEEILTENKGIAIELIQFMNDGLWKLTKPKL</sequence>